<dbReference type="Proteomes" id="UP001497522">
    <property type="component" value="Chromosome 6"/>
</dbReference>
<organism evidence="2 3">
    <name type="scientific">Sphagnum jensenii</name>
    <dbReference type="NCBI Taxonomy" id="128206"/>
    <lineage>
        <taxon>Eukaryota</taxon>
        <taxon>Viridiplantae</taxon>
        <taxon>Streptophyta</taxon>
        <taxon>Embryophyta</taxon>
        <taxon>Bryophyta</taxon>
        <taxon>Sphagnophytina</taxon>
        <taxon>Sphagnopsida</taxon>
        <taxon>Sphagnales</taxon>
        <taxon>Sphagnaceae</taxon>
        <taxon>Sphagnum</taxon>
    </lineage>
</organism>
<gene>
    <name evidence="2" type="ORF">CSSPJE1EN2_LOCUS19604</name>
</gene>
<feature type="coiled-coil region" evidence="1">
    <location>
        <begin position="4"/>
        <end position="34"/>
    </location>
</feature>
<proteinExistence type="predicted"/>
<evidence type="ECO:0000256" key="1">
    <source>
        <dbReference type="SAM" id="Coils"/>
    </source>
</evidence>
<dbReference type="EMBL" id="OZ023707">
    <property type="protein sequence ID" value="CAK9877779.1"/>
    <property type="molecule type" value="Genomic_DNA"/>
</dbReference>
<reference evidence="2" key="1">
    <citation type="submission" date="2024-03" db="EMBL/GenBank/DDBJ databases">
        <authorList>
            <consortium name="ELIXIR-Norway"/>
            <consortium name="Elixir Norway"/>
        </authorList>
    </citation>
    <scope>NUCLEOTIDE SEQUENCE</scope>
</reference>
<accession>A0ABP1BP37</accession>
<keyword evidence="1" id="KW-0175">Coiled coil</keyword>
<protein>
    <submittedName>
        <fullName evidence="2">Uncharacterized protein</fullName>
    </submittedName>
</protein>
<keyword evidence="3" id="KW-1185">Reference proteome</keyword>
<evidence type="ECO:0000313" key="2">
    <source>
        <dbReference type="EMBL" id="CAK9877779.1"/>
    </source>
</evidence>
<sequence>MGRLNKRKQQLKRLAKAMQACQDKDESRRDEEEEVIVFDGETIVDVNVDALGEDAVWQEEELEFEDVENLGEDKAE</sequence>
<evidence type="ECO:0000313" key="3">
    <source>
        <dbReference type="Proteomes" id="UP001497522"/>
    </source>
</evidence>
<name>A0ABP1BP37_9BRYO</name>